<dbReference type="Proteomes" id="UP000518887">
    <property type="component" value="Unassembled WGS sequence"/>
</dbReference>
<feature type="domain" description="ANTAR" evidence="1">
    <location>
        <begin position="123"/>
        <end position="184"/>
    </location>
</feature>
<dbReference type="InterPro" id="IPR011006">
    <property type="entry name" value="CheY-like_superfamily"/>
</dbReference>
<dbReference type="Gene3D" id="1.10.10.10">
    <property type="entry name" value="Winged helix-like DNA-binding domain superfamily/Winged helix DNA-binding domain"/>
    <property type="match status" value="1"/>
</dbReference>
<keyword evidence="3" id="KW-1185">Reference proteome</keyword>
<dbReference type="RefSeq" id="WP_184656726.1">
    <property type="nucleotide sequence ID" value="NZ_JACHFQ010000001.1"/>
</dbReference>
<dbReference type="PIRSF" id="PIRSF036382">
    <property type="entry name" value="RR_antiterm"/>
    <property type="match status" value="1"/>
</dbReference>
<proteinExistence type="predicted"/>
<accession>A0A7W8G6U8</accession>
<dbReference type="InterPro" id="IPR005561">
    <property type="entry name" value="ANTAR"/>
</dbReference>
<sequence>MTGDTYSVLLVTKDTKISTLVSAMLFPPMFELSVCQDFNEARRKCDERVFSIVLVDFAEGEGTDFAIDISDASSTILLFAPQEHFDQISYKVEGYGILTLTSPFDQFYFYNMIKVAIAVQYKVQVLSSQTTKLKEKMEEIRIVNRAKMLLMQVKGMTEAEAHRYIEKEAMDTGAKKIAVANLIINTLS</sequence>
<dbReference type="SUPFAM" id="SSF52172">
    <property type="entry name" value="CheY-like"/>
    <property type="match status" value="1"/>
</dbReference>
<reference evidence="2 3" key="1">
    <citation type="submission" date="2020-08" db="EMBL/GenBank/DDBJ databases">
        <title>Genomic Encyclopedia of Type Strains, Phase IV (KMG-IV): sequencing the most valuable type-strain genomes for metagenomic binning, comparative biology and taxonomic classification.</title>
        <authorList>
            <person name="Goeker M."/>
        </authorList>
    </citation>
    <scope>NUCLEOTIDE SEQUENCE [LARGE SCALE GENOMIC DNA]</scope>
    <source>
        <strain evidence="2 3">DSM 103462</strain>
    </source>
</reference>
<dbReference type="PROSITE" id="PS50921">
    <property type="entry name" value="ANTAR"/>
    <property type="match status" value="1"/>
</dbReference>
<protein>
    <submittedName>
        <fullName evidence="2">Response regulator NasT</fullName>
    </submittedName>
</protein>
<dbReference type="Pfam" id="PF03861">
    <property type="entry name" value="ANTAR"/>
    <property type="match status" value="1"/>
</dbReference>
<dbReference type="AlphaFoldDB" id="A0A7W8G6U8"/>
<dbReference type="InterPro" id="IPR036388">
    <property type="entry name" value="WH-like_DNA-bd_sf"/>
</dbReference>
<evidence type="ECO:0000259" key="1">
    <source>
        <dbReference type="PROSITE" id="PS50921"/>
    </source>
</evidence>
<dbReference type="GO" id="GO:0003723">
    <property type="term" value="F:RNA binding"/>
    <property type="evidence" value="ECO:0007669"/>
    <property type="project" value="InterPro"/>
</dbReference>
<organism evidence="2 3">
    <name type="scientific">Treponema ruminis</name>
    <dbReference type="NCBI Taxonomy" id="744515"/>
    <lineage>
        <taxon>Bacteria</taxon>
        <taxon>Pseudomonadati</taxon>
        <taxon>Spirochaetota</taxon>
        <taxon>Spirochaetia</taxon>
        <taxon>Spirochaetales</taxon>
        <taxon>Treponemataceae</taxon>
        <taxon>Treponema</taxon>
    </lineage>
</organism>
<gene>
    <name evidence="2" type="ORF">HNP76_000287</name>
</gene>
<comment type="caution">
    <text evidence="2">The sequence shown here is derived from an EMBL/GenBank/DDBJ whole genome shotgun (WGS) entry which is preliminary data.</text>
</comment>
<dbReference type="EMBL" id="JACHFQ010000001">
    <property type="protein sequence ID" value="MBB5224947.1"/>
    <property type="molecule type" value="Genomic_DNA"/>
</dbReference>
<evidence type="ECO:0000313" key="3">
    <source>
        <dbReference type="Proteomes" id="UP000518887"/>
    </source>
</evidence>
<evidence type="ECO:0000313" key="2">
    <source>
        <dbReference type="EMBL" id="MBB5224947.1"/>
    </source>
</evidence>
<name>A0A7W8G6U8_9SPIR</name>
<dbReference type="SMART" id="SM01012">
    <property type="entry name" value="ANTAR"/>
    <property type="match status" value="1"/>
</dbReference>
<dbReference type="InterPro" id="IPR008327">
    <property type="entry name" value="Sig_transdc_resp-reg_antiterm"/>
</dbReference>